<evidence type="ECO:0000313" key="2">
    <source>
        <dbReference type="EMBL" id="CAF3899538.1"/>
    </source>
</evidence>
<accession>A0A8S2LNL1</accession>
<dbReference type="Pfam" id="PF23780">
    <property type="entry name" value="S-AdoMet_lyase"/>
    <property type="match status" value="1"/>
</dbReference>
<dbReference type="Proteomes" id="UP000682733">
    <property type="component" value="Unassembled WGS sequence"/>
</dbReference>
<dbReference type="Proteomes" id="UP000677228">
    <property type="component" value="Unassembled WGS sequence"/>
</dbReference>
<dbReference type="EMBL" id="CAJOBA010018415">
    <property type="protein sequence ID" value="CAF3899538.1"/>
    <property type="molecule type" value="Genomic_DNA"/>
</dbReference>
<dbReference type="InterPro" id="IPR057548">
    <property type="entry name" value="S-AdoMet_lyase-like"/>
</dbReference>
<dbReference type="EMBL" id="CAJNOK010010743">
    <property type="protein sequence ID" value="CAF1123561.1"/>
    <property type="molecule type" value="Genomic_DNA"/>
</dbReference>
<organism evidence="2 3">
    <name type="scientific">Didymodactylos carnosus</name>
    <dbReference type="NCBI Taxonomy" id="1234261"/>
    <lineage>
        <taxon>Eukaryota</taxon>
        <taxon>Metazoa</taxon>
        <taxon>Spiralia</taxon>
        <taxon>Gnathifera</taxon>
        <taxon>Rotifera</taxon>
        <taxon>Eurotatoria</taxon>
        <taxon>Bdelloidea</taxon>
        <taxon>Philodinida</taxon>
        <taxon>Philodinidae</taxon>
        <taxon>Didymodactylos</taxon>
    </lineage>
</organism>
<gene>
    <name evidence="1" type="ORF">OVA965_LOCUS20298</name>
    <name evidence="2" type="ORF">TMI583_LOCUS20633</name>
</gene>
<name>A0A8S2LNL1_9BILA</name>
<sequence length="241" mass="27623">MLVINCYLEVISTLTTTTIASGVYSQQSFVHLLSVGGYVIISAGRNPSIPTDMNLSDRQIDHRTDTLKADLEKNLYLFSTVLGVYDGGREVSFFISLHDRRDDSLHERQQFIKMGRKYNQDSIIYTKGITDKYFMNVTQQLIYTTGQHMGNWVQGKGYVEFHKNVTDNYSEIQLCPTHSYVFSLNFNFTQMFVPMSATPLCDCTLPQLIETNALIEHQLANIKANQRRLEDLIDLEFDFTS</sequence>
<dbReference type="AlphaFoldDB" id="A0A8S2LNL1"/>
<comment type="caution">
    <text evidence="2">The sequence shown here is derived from an EMBL/GenBank/DDBJ whole genome shotgun (WGS) entry which is preliminary data.</text>
</comment>
<reference evidence="2" key="1">
    <citation type="submission" date="2021-02" db="EMBL/GenBank/DDBJ databases">
        <authorList>
            <person name="Nowell W R."/>
        </authorList>
    </citation>
    <scope>NUCLEOTIDE SEQUENCE</scope>
</reference>
<protein>
    <submittedName>
        <fullName evidence="2">Uncharacterized protein</fullName>
    </submittedName>
</protein>
<evidence type="ECO:0000313" key="3">
    <source>
        <dbReference type="Proteomes" id="UP000682733"/>
    </source>
</evidence>
<proteinExistence type="predicted"/>
<evidence type="ECO:0000313" key="1">
    <source>
        <dbReference type="EMBL" id="CAF1123561.1"/>
    </source>
</evidence>